<comment type="caution">
    <text evidence="3">The sequence shown here is derived from an EMBL/GenBank/DDBJ whole genome shotgun (WGS) entry which is preliminary data.</text>
</comment>
<dbReference type="Proteomes" id="UP000053707">
    <property type="component" value="Unassembled WGS sequence"/>
</dbReference>
<feature type="transmembrane region" description="Helical" evidence="2">
    <location>
        <begin position="31"/>
        <end position="50"/>
    </location>
</feature>
<organism evidence="3 4">
    <name type="scientific">Mycobacterium lehmannii</name>
    <dbReference type="NCBI Taxonomy" id="2048550"/>
    <lineage>
        <taxon>Bacteria</taxon>
        <taxon>Bacillati</taxon>
        <taxon>Actinomycetota</taxon>
        <taxon>Actinomycetes</taxon>
        <taxon>Mycobacteriales</taxon>
        <taxon>Mycobacteriaceae</taxon>
        <taxon>Mycobacterium</taxon>
    </lineage>
</organism>
<protein>
    <submittedName>
        <fullName evidence="3">UsfY protein</fullName>
    </submittedName>
</protein>
<dbReference type="NCBIfam" id="NF041247">
    <property type="entry name" value="UsfY"/>
    <property type="match status" value="1"/>
</dbReference>
<name>A0A124EQ71_9MYCO</name>
<evidence type="ECO:0000256" key="2">
    <source>
        <dbReference type="SAM" id="Phobius"/>
    </source>
</evidence>
<keyword evidence="2" id="KW-1133">Transmembrane helix</keyword>
<dbReference type="EMBL" id="LQIR01000006">
    <property type="protein sequence ID" value="KUI19491.1"/>
    <property type="molecule type" value="Genomic_DNA"/>
</dbReference>
<keyword evidence="2" id="KW-0472">Membrane</keyword>
<dbReference type="InterPro" id="IPR049606">
    <property type="entry name" value="UsfY-like"/>
</dbReference>
<reference evidence="3 4" key="1">
    <citation type="submission" date="2016-01" db="EMBL/GenBank/DDBJ databases">
        <authorList>
            <consortium name="TB Trials Study Group"/>
            <person name="Sutton G."/>
            <person name="Brinkac L."/>
            <person name="Sanka R."/>
            <person name="Adams M."/>
            <person name="Lau E.L."/>
            <person name="Macaden R."/>
            <person name="Grewal H.M.S."/>
        </authorList>
    </citation>
    <scope>NUCLEOTIDE SEQUENCE [LARGE SCALE GENOMIC DNA]</scope>
    <source>
        <strain evidence="3 4">IS-1744</strain>
    </source>
</reference>
<evidence type="ECO:0000256" key="1">
    <source>
        <dbReference type="SAM" id="MobiDB-lite"/>
    </source>
</evidence>
<feature type="region of interest" description="Disordered" evidence="1">
    <location>
        <begin position="1"/>
        <end position="25"/>
    </location>
</feature>
<keyword evidence="4" id="KW-1185">Reference proteome</keyword>
<dbReference type="RefSeq" id="WP_064394797.1">
    <property type="nucleotide sequence ID" value="NZ_LQIR01000006.1"/>
</dbReference>
<feature type="transmembrane region" description="Helical" evidence="2">
    <location>
        <begin position="56"/>
        <end position="76"/>
    </location>
</feature>
<accession>A0A124EQ71</accession>
<dbReference type="AlphaFoldDB" id="A0A124EQ71"/>
<gene>
    <name evidence="3" type="ORF">AU192_06650</name>
</gene>
<evidence type="ECO:0000313" key="3">
    <source>
        <dbReference type="EMBL" id="KUI19491.1"/>
    </source>
</evidence>
<proteinExistence type="predicted"/>
<evidence type="ECO:0000313" key="4">
    <source>
        <dbReference type="Proteomes" id="UP000053707"/>
    </source>
</evidence>
<keyword evidence="2" id="KW-0812">Transmembrane</keyword>
<sequence>MKSPKDPVDHARTTRPHAGESMKDTKNMPGLILIGIALVLFVSALAAHGADEHGVGVGLGSGSAVLFIIGGGWLLVEHLRVRKIEDRWYAEHPEAQRQKPSS</sequence>